<feature type="domain" description="COBRA C-terminal" evidence="1">
    <location>
        <begin position="20"/>
        <end position="126"/>
    </location>
</feature>
<gene>
    <name evidence="2" type="ORF">Slati_2012900</name>
</gene>
<reference evidence="2" key="1">
    <citation type="submission" date="2020-06" db="EMBL/GenBank/DDBJ databases">
        <authorList>
            <person name="Li T."/>
            <person name="Hu X."/>
            <person name="Zhang T."/>
            <person name="Song X."/>
            <person name="Zhang H."/>
            <person name="Dai N."/>
            <person name="Sheng W."/>
            <person name="Hou X."/>
            <person name="Wei L."/>
        </authorList>
    </citation>
    <scope>NUCLEOTIDE SEQUENCE</scope>
    <source>
        <strain evidence="2">KEN1</strain>
        <tissue evidence="2">Leaf</tissue>
    </source>
</reference>
<evidence type="ECO:0000259" key="1">
    <source>
        <dbReference type="Pfam" id="PF25079"/>
    </source>
</evidence>
<dbReference type="Pfam" id="PF25079">
    <property type="entry name" value="COB_C"/>
    <property type="match status" value="1"/>
</dbReference>
<dbReference type="EMBL" id="JACGWN010000007">
    <property type="protein sequence ID" value="KAL0442902.1"/>
    <property type="molecule type" value="Genomic_DNA"/>
</dbReference>
<organism evidence="2">
    <name type="scientific">Sesamum latifolium</name>
    <dbReference type="NCBI Taxonomy" id="2727402"/>
    <lineage>
        <taxon>Eukaryota</taxon>
        <taxon>Viridiplantae</taxon>
        <taxon>Streptophyta</taxon>
        <taxon>Embryophyta</taxon>
        <taxon>Tracheophyta</taxon>
        <taxon>Spermatophyta</taxon>
        <taxon>Magnoliopsida</taxon>
        <taxon>eudicotyledons</taxon>
        <taxon>Gunneridae</taxon>
        <taxon>Pentapetalae</taxon>
        <taxon>asterids</taxon>
        <taxon>lamiids</taxon>
        <taxon>Lamiales</taxon>
        <taxon>Pedaliaceae</taxon>
        <taxon>Sesamum</taxon>
    </lineage>
</organism>
<sequence length="150" mass="16588">MSVVTTGKVGRPGSRCSIGKEMNFEDWFIPIQLKRGWSGFQKAFSFNGTLHEDLNNTVLLTGLPGSTYLVGETKGVHPETDQSVPSKQQSMLLFNTIHTGHITECDVFPSRLFFNGEECALPTQLPKSDAWRYPANFKLVAFITCVALCG</sequence>
<protein>
    <submittedName>
        <fullName evidence="2">COBRA-like protein 10</fullName>
    </submittedName>
</protein>
<dbReference type="PANTHER" id="PTHR31052:SF12">
    <property type="entry name" value="COBRA-LIKE PROTEIN 7"/>
    <property type="match status" value="1"/>
</dbReference>
<name>A0AAW2WM72_9LAMI</name>
<reference evidence="2" key="2">
    <citation type="journal article" date="2024" name="Plant">
        <title>Genomic evolution and insights into agronomic trait innovations of Sesamum species.</title>
        <authorList>
            <person name="Miao H."/>
            <person name="Wang L."/>
            <person name="Qu L."/>
            <person name="Liu H."/>
            <person name="Sun Y."/>
            <person name="Le M."/>
            <person name="Wang Q."/>
            <person name="Wei S."/>
            <person name="Zheng Y."/>
            <person name="Lin W."/>
            <person name="Duan Y."/>
            <person name="Cao H."/>
            <person name="Xiong S."/>
            <person name="Wang X."/>
            <person name="Wei L."/>
            <person name="Li C."/>
            <person name="Ma Q."/>
            <person name="Ju M."/>
            <person name="Zhao R."/>
            <person name="Li G."/>
            <person name="Mu C."/>
            <person name="Tian Q."/>
            <person name="Mei H."/>
            <person name="Zhang T."/>
            <person name="Gao T."/>
            <person name="Zhang H."/>
        </authorList>
    </citation>
    <scope>NUCLEOTIDE SEQUENCE</scope>
    <source>
        <strain evidence="2">KEN1</strain>
    </source>
</reference>
<comment type="caution">
    <text evidence="2">The sequence shown here is derived from an EMBL/GenBank/DDBJ whole genome shotgun (WGS) entry which is preliminary data.</text>
</comment>
<dbReference type="PANTHER" id="PTHR31052">
    <property type="entry name" value="COBRA-LIKE PROTEIN 7"/>
    <property type="match status" value="1"/>
</dbReference>
<dbReference type="AlphaFoldDB" id="A0AAW2WM72"/>
<accession>A0AAW2WM72</accession>
<dbReference type="InterPro" id="IPR056900">
    <property type="entry name" value="COB_C"/>
</dbReference>
<evidence type="ECO:0000313" key="2">
    <source>
        <dbReference type="EMBL" id="KAL0442902.1"/>
    </source>
</evidence>
<proteinExistence type="predicted"/>